<dbReference type="EMBL" id="DAAWBQ010000033">
    <property type="protein sequence ID" value="HAF7194062.1"/>
    <property type="molecule type" value="Genomic_DNA"/>
</dbReference>
<organism evidence="1">
    <name type="scientific">Salmonella enterica subsp. enterica serovar Napoli</name>
    <dbReference type="NCBI Taxonomy" id="1151001"/>
    <lineage>
        <taxon>Bacteria</taxon>
        <taxon>Pseudomonadati</taxon>
        <taxon>Pseudomonadota</taxon>
        <taxon>Gammaproteobacteria</taxon>
        <taxon>Enterobacterales</taxon>
        <taxon>Enterobacteriaceae</taxon>
        <taxon>Salmonella</taxon>
    </lineage>
</organism>
<dbReference type="AlphaFoldDB" id="A0A702RF26"/>
<sequence length="71" mass="7841">MAEMVVSGCEKLDAQLSDLDAVLDMVSIAIASPEVSLHLREVDRMLHMSRRMVSTCRDLNAAEGRSIQPIK</sequence>
<proteinExistence type="predicted"/>
<evidence type="ECO:0000313" key="1">
    <source>
        <dbReference type="EMBL" id="HAC7044958.1"/>
    </source>
</evidence>
<comment type="caution">
    <text evidence="1">The sequence shown here is derived from an EMBL/GenBank/DDBJ whole genome shotgun (WGS) entry which is preliminary data.</text>
</comment>
<dbReference type="EMBL" id="DAAMKB010000033">
    <property type="protein sequence ID" value="HAC7044958.1"/>
    <property type="molecule type" value="Genomic_DNA"/>
</dbReference>
<evidence type="ECO:0008006" key="3">
    <source>
        <dbReference type="Google" id="ProtNLM"/>
    </source>
</evidence>
<reference evidence="1" key="2">
    <citation type="submission" date="2018-07" db="EMBL/GenBank/DDBJ databases">
        <authorList>
            <consortium name="NCBI Pathogen Detection Project"/>
        </authorList>
    </citation>
    <scope>NUCLEOTIDE SEQUENCE</scope>
    <source>
        <strain evidence="1">Salmonella enterica</strain>
    </source>
</reference>
<protein>
    <recommendedName>
        <fullName evidence="3">Cytoplasmic protein</fullName>
    </recommendedName>
</protein>
<name>A0A702RF26_SALET</name>
<reference evidence="1" key="1">
    <citation type="journal article" date="2018" name="Genome Biol.">
        <title>SKESA: strategic k-mer extension for scrupulous assemblies.</title>
        <authorList>
            <person name="Souvorov A."/>
            <person name="Agarwala R."/>
            <person name="Lipman D.J."/>
        </authorList>
    </citation>
    <scope>NUCLEOTIDE SEQUENCE</scope>
    <source>
        <strain evidence="1">Salmonella enterica</strain>
    </source>
</reference>
<gene>
    <name evidence="1" type="ORF">G0E04_12865</name>
    <name evidence="2" type="ORF">G9X10_002464</name>
</gene>
<evidence type="ECO:0000313" key="2">
    <source>
        <dbReference type="EMBL" id="HAF7194062.1"/>
    </source>
</evidence>
<accession>A0A702RF26</accession>